<dbReference type="PANTHER" id="PTHR43479">
    <property type="entry name" value="ACREF/ENVCD OPERON REPRESSOR-RELATED"/>
    <property type="match status" value="1"/>
</dbReference>
<evidence type="ECO:0000313" key="5">
    <source>
        <dbReference type="Proteomes" id="UP001596044"/>
    </source>
</evidence>
<evidence type="ECO:0000259" key="3">
    <source>
        <dbReference type="PROSITE" id="PS50977"/>
    </source>
</evidence>
<keyword evidence="1 2" id="KW-0238">DNA-binding</keyword>
<evidence type="ECO:0000256" key="1">
    <source>
        <dbReference type="ARBA" id="ARBA00023125"/>
    </source>
</evidence>
<proteinExistence type="predicted"/>
<keyword evidence="5" id="KW-1185">Reference proteome</keyword>
<dbReference type="InterPro" id="IPR009057">
    <property type="entry name" value="Homeodomain-like_sf"/>
</dbReference>
<dbReference type="PANTHER" id="PTHR43479:SF7">
    <property type="entry name" value="TETR-FAMILY TRANSCRIPTIONAL REGULATOR"/>
    <property type="match status" value="1"/>
</dbReference>
<feature type="domain" description="HTH tetR-type" evidence="3">
    <location>
        <begin position="11"/>
        <end position="71"/>
    </location>
</feature>
<protein>
    <submittedName>
        <fullName evidence="4">TetR/AcrR family transcriptional regulator</fullName>
    </submittedName>
</protein>
<evidence type="ECO:0000313" key="4">
    <source>
        <dbReference type="EMBL" id="MFC5449020.1"/>
    </source>
</evidence>
<dbReference type="EMBL" id="JBHSMJ010000014">
    <property type="protein sequence ID" value="MFC5449020.1"/>
    <property type="molecule type" value="Genomic_DNA"/>
</dbReference>
<sequence length="195" mass="22218">MEETKTDPRVLRTRQLILEAFYSLIPNKDIKDITIGDITKRATINRATFYAHYEDKYDLMEDALSKTFKESLMQKLSCLTELNRATLTSIIVTLCEFHTNFSKQCARSYEAMSPNIENKMIKLLKGVFQQLLSQRDHMDETTAQTMSAILSWIAYGTARDWSTDGRKITPERLAEQTVAVLSAAVREIDGIGLPV</sequence>
<dbReference type="InterPro" id="IPR001647">
    <property type="entry name" value="HTH_TetR"/>
</dbReference>
<name>A0ABW0K6H9_9BACL</name>
<dbReference type="Pfam" id="PF00440">
    <property type="entry name" value="TetR_N"/>
    <property type="match status" value="1"/>
</dbReference>
<evidence type="ECO:0000256" key="2">
    <source>
        <dbReference type="PROSITE-ProRule" id="PRU00335"/>
    </source>
</evidence>
<organism evidence="4 5">
    <name type="scientific">Paenibacillus aestuarii</name>
    <dbReference type="NCBI Taxonomy" id="516965"/>
    <lineage>
        <taxon>Bacteria</taxon>
        <taxon>Bacillati</taxon>
        <taxon>Bacillota</taxon>
        <taxon>Bacilli</taxon>
        <taxon>Bacillales</taxon>
        <taxon>Paenibacillaceae</taxon>
        <taxon>Paenibacillus</taxon>
    </lineage>
</organism>
<dbReference type="RefSeq" id="WP_270884648.1">
    <property type="nucleotide sequence ID" value="NZ_JAQFVF010000075.1"/>
</dbReference>
<dbReference type="PROSITE" id="PS50977">
    <property type="entry name" value="HTH_TETR_2"/>
    <property type="match status" value="1"/>
</dbReference>
<feature type="DNA-binding region" description="H-T-H motif" evidence="2">
    <location>
        <begin position="34"/>
        <end position="53"/>
    </location>
</feature>
<comment type="caution">
    <text evidence="4">The sequence shown here is derived from an EMBL/GenBank/DDBJ whole genome shotgun (WGS) entry which is preliminary data.</text>
</comment>
<gene>
    <name evidence="4" type="ORF">ACFPOG_12150</name>
</gene>
<dbReference type="InterPro" id="IPR050624">
    <property type="entry name" value="HTH-type_Tx_Regulator"/>
</dbReference>
<dbReference type="InterPro" id="IPR039532">
    <property type="entry name" value="TetR_C_Firmicutes"/>
</dbReference>
<dbReference type="SUPFAM" id="SSF46689">
    <property type="entry name" value="Homeodomain-like"/>
    <property type="match status" value="1"/>
</dbReference>
<accession>A0ABW0K6H9</accession>
<dbReference type="Pfam" id="PF14278">
    <property type="entry name" value="TetR_C_8"/>
    <property type="match status" value="1"/>
</dbReference>
<dbReference type="Proteomes" id="UP001596044">
    <property type="component" value="Unassembled WGS sequence"/>
</dbReference>
<dbReference type="Gene3D" id="1.10.357.10">
    <property type="entry name" value="Tetracycline Repressor, domain 2"/>
    <property type="match status" value="1"/>
</dbReference>
<reference evidence="5" key="1">
    <citation type="journal article" date="2019" name="Int. J. Syst. Evol. Microbiol.">
        <title>The Global Catalogue of Microorganisms (GCM) 10K type strain sequencing project: providing services to taxonomists for standard genome sequencing and annotation.</title>
        <authorList>
            <consortium name="The Broad Institute Genomics Platform"/>
            <consortium name="The Broad Institute Genome Sequencing Center for Infectious Disease"/>
            <person name="Wu L."/>
            <person name="Ma J."/>
        </authorList>
    </citation>
    <scope>NUCLEOTIDE SEQUENCE [LARGE SCALE GENOMIC DNA]</scope>
    <source>
        <strain evidence="5">KACC 11904</strain>
    </source>
</reference>